<reference evidence="1 2" key="1">
    <citation type="submission" date="2016-07" db="EMBL/GenBank/DDBJ databases">
        <title>Pervasive Adenine N6-methylation of Active Genes in Fungi.</title>
        <authorList>
            <consortium name="DOE Joint Genome Institute"/>
            <person name="Mondo S.J."/>
            <person name="Dannebaum R.O."/>
            <person name="Kuo R.C."/>
            <person name="Labutti K."/>
            <person name="Haridas S."/>
            <person name="Kuo A."/>
            <person name="Salamov A."/>
            <person name="Ahrendt S.R."/>
            <person name="Lipzen A."/>
            <person name="Sullivan W."/>
            <person name="Andreopoulos W.B."/>
            <person name="Clum A."/>
            <person name="Lindquist E."/>
            <person name="Daum C."/>
            <person name="Ramamoorthy G.K."/>
            <person name="Gryganskyi A."/>
            <person name="Culley D."/>
            <person name="Magnuson J.K."/>
            <person name="James T.Y."/>
            <person name="O'Malley M.A."/>
            <person name="Stajich J.E."/>
            <person name="Spatafora J.W."/>
            <person name="Visel A."/>
            <person name="Grigoriev I.V."/>
        </authorList>
    </citation>
    <scope>NUCLEOTIDE SEQUENCE [LARGE SCALE GENOMIC DNA]</scope>
    <source>
        <strain evidence="1 2">JEL800</strain>
    </source>
</reference>
<keyword evidence="2" id="KW-1185">Reference proteome</keyword>
<gene>
    <name evidence="1" type="ORF">BCR33DRAFT_845120</name>
</gene>
<dbReference type="Proteomes" id="UP000193642">
    <property type="component" value="Unassembled WGS sequence"/>
</dbReference>
<accession>A0A1Y2D433</accession>
<evidence type="ECO:0008006" key="3">
    <source>
        <dbReference type="Google" id="ProtNLM"/>
    </source>
</evidence>
<sequence length="728" mass="82587">MVCVCGSRVTCCSLVSSLQARNSQLQLLLANALADINTLRSLLYAPSIKSIQDALSPTGPTSTPAAQRDHNPVIRLNGTCLESLPGVVLDHIASFVNSESILNLCHAVPYFKYISTAMYNLGSRVDLDDFDTYEEKTETMWPMLHIPEIYPPKSVAFTKLRLSLLGYTRVLQRHGLPVYVEIHNLDSIHQVGPCLTSKVVLIFHWNTSTLEFLDALRLLKFYGVSCIQRLEFDMRFSDCTDDHDWSILHEIPVGTIRLTMGEVVTPLITNFKRFRGLHHMEILHPSNLWFDFVTDNQWLQSIKFVEIRPPSEIEHALSSILRKAQSSLNLIQFVQYHGEAGIKLPEINGWEESMSFCNCQCDCCSLVPSLQARNNELELLLANALSDINTLRYLLHGPPITKIQDALLPTPTTPTPSRYSTHRPLHTSSGLSLESLPEVILDRIASFVDAESIIPLCHAVPYYKYISKSICDLGLATIDDEELYVESLWPTFEFPGDLAALRNSQLYFFNYVRLLKKHGLTISLEVHELEYLNEVGPFLTPTVSVSCKLSLSSFKMLEILQTLKKYGVGCVDFLDFDENAVDSDSSAIYNYNILSDIKIKKIEFVMYDSVTPFMRNLKHVIGLKEINIFFAKGKSFDFLFDCPALETIRFTDLDKDSAILLLDCIMRSSNSNLSEIEFDVYRIQNRIAIQDIISKCEDGWEYFTKNDMKNNGGTREMFGLKRRKTNLG</sequence>
<dbReference type="EMBL" id="MCGO01000001">
    <property type="protein sequence ID" value="ORY53914.1"/>
    <property type="molecule type" value="Genomic_DNA"/>
</dbReference>
<organism evidence="1 2">
    <name type="scientific">Rhizoclosmatium globosum</name>
    <dbReference type="NCBI Taxonomy" id="329046"/>
    <lineage>
        <taxon>Eukaryota</taxon>
        <taxon>Fungi</taxon>
        <taxon>Fungi incertae sedis</taxon>
        <taxon>Chytridiomycota</taxon>
        <taxon>Chytridiomycota incertae sedis</taxon>
        <taxon>Chytridiomycetes</taxon>
        <taxon>Chytridiales</taxon>
        <taxon>Chytriomycetaceae</taxon>
        <taxon>Rhizoclosmatium</taxon>
    </lineage>
</organism>
<proteinExistence type="predicted"/>
<comment type="caution">
    <text evidence="1">The sequence shown here is derived from an EMBL/GenBank/DDBJ whole genome shotgun (WGS) entry which is preliminary data.</text>
</comment>
<evidence type="ECO:0000313" key="2">
    <source>
        <dbReference type="Proteomes" id="UP000193642"/>
    </source>
</evidence>
<name>A0A1Y2D433_9FUNG</name>
<evidence type="ECO:0000313" key="1">
    <source>
        <dbReference type="EMBL" id="ORY53914.1"/>
    </source>
</evidence>
<dbReference type="OrthoDB" id="10534048at2759"/>
<dbReference type="AlphaFoldDB" id="A0A1Y2D433"/>
<protein>
    <recommendedName>
        <fullName evidence="3">F-box domain-containing protein</fullName>
    </recommendedName>
</protein>